<feature type="compositionally biased region" description="Basic and acidic residues" evidence="1">
    <location>
        <begin position="290"/>
        <end position="314"/>
    </location>
</feature>
<feature type="region of interest" description="Disordered" evidence="1">
    <location>
        <begin position="268"/>
        <end position="324"/>
    </location>
</feature>
<proteinExistence type="predicted"/>
<dbReference type="Proteomes" id="UP001620626">
    <property type="component" value="Unassembled WGS sequence"/>
</dbReference>
<sequence length="361" mass="41225">MFFAINPNASESMAHRRINSAAITMGKYSEREGDRDMLENARGNQQFGMGQPRQTINGRWTIGQMVEKQRQLHQQLISQQQQQQTLSRPVRPIVTVQSLPTAGPARGALPNYVTNLSRFASAPAAANSRIVLPPIFVERIRTDGYANPWEEKRTKQKMDGRTEEKPKERNYGANGIVERPKTLILTNERIAKLPDLPNGQKSNNLTLKESEPIPLSEFRHEDIRPSIDGERLGPQAKYAGQTNEYKEDWGKQFTKTDGRRNYGPLKVIDRENEQTNGREDTEINPPPEGTRIKMDERKEEKANGRERQWHRRDGTISPYVNAPEEITGSRFRNIDEQFNAMNGGNGGRSQTRYVKMDLLNE</sequence>
<evidence type="ECO:0000313" key="2">
    <source>
        <dbReference type="EMBL" id="KAL3106882.1"/>
    </source>
</evidence>
<keyword evidence="3" id="KW-1185">Reference proteome</keyword>
<organism evidence="2 3">
    <name type="scientific">Heterodera trifolii</name>
    <dbReference type="NCBI Taxonomy" id="157864"/>
    <lineage>
        <taxon>Eukaryota</taxon>
        <taxon>Metazoa</taxon>
        <taxon>Ecdysozoa</taxon>
        <taxon>Nematoda</taxon>
        <taxon>Chromadorea</taxon>
        <taxon>Rhabditida</taxon>
        <taxon>Tylenchina</taxon>
        <taxon>Tylenchomorpha</taxon>
        <taxon>Tylenchoidea</taxon>
        <taxon>Heteroderidae</taxon>
        <taxon>Heteroderinae</taxon>
        <taxon>Heterodera</taxon>
    </lineage>
</organism>
<evidence type="ECO:0000313" key="3">
    <source>
        <dbReference type="Proteomes" id="UP001620626"/>
    </source>
</evidence>
<protein>
    <submittedName>
        <fullName evidence="2">Uncharacterized protein</fullName>
    </submittedName>
</protein>
<gene>
    <name evidence="2" type="ORF">niasHT_010797</name>
</gene>
<comment type="caution">
    <text evidence="2">The sequence shown here is derived from an EMBL/GenBank/DDBJ whole genome shotgun (WGS) entry which is preliminary data.</text>
</comment>
<dbReference type="AlphaFoldDB" id="A0ABD2KVA7"/>
<reference evidence="2 3" key="1">
    <citation type="submission" date="2024-10" db="EMBL/GenBank/DDBJ databases">
        <authorList>
            <person name="Kim D."/>
        </authorList>
    </citation>
    <scope>NUCLEOTIDE SEQUENCE [LARGE SCALE GENOMIC DNA]</scope>
    <source>
        <strain evidence="2">BH-2024</strain>
    </source>
</reference>
<accession>A0ABD2KVA7</accession>
<dbReference type="EMBL" id="JBICBT010000631">
    <property type="protein sequence ID" value="KAL3106882.1"/>
    <property type="molecule type" value="Genomic_DNA"/>
</dbReference>
<feature type="compositionally biased region" description="Basic and acidic residues" evidence="1">
    <location>
        <begin position="268"/>
        <end position="281"/>
    </location>
</feature>
<evidence type="ECO:0000256" key="1">
    <source>
        <dbReference type="SAM" id="MobiDB-lite"/>
    </source>
</evidence>
<name>A0ABD2KVA7_9BILA</name>